<gene>
    <name evidence="7 11" type="primary">pncB</name>
    <name evidence="11" type="ORF">XINFAN_01832</name>
</gene>
<feature type="domain" description="Nicotinate phosphoribosyltransferase N-terminal" evidence="10">
    <location>
        <begin position="23"/>
        <end position="146"/>
    </location>
</feature>
<comment type="PTM">
    <text evidence="7 8">Transiently phosphorylated on a His residue during the reaction cycle. Phosphorylation strongly increases the affinity for substrates and increases the rate of nicotinate D-ribonucleotide production. Dephosphorylation regenerates the low-affinity form of the enzyme, leading to product release.</text>
</comment>
<comment type="pathway">
    <text evidence="1 7 8">Cofactor biosynthesis; NAD(+) biosynthesis; nicotinate D-ribonucleotide from nicotinate: step 1/1.</text>
</comment>
<feature type="domain" description="Nicotinate/nicotinamide phosphoribosyltransferase" evidence="9">
    <location>
        <begin position="188"/>
        <end position="422"/>
    </location>
</feature>
<dbReference type="GO" id="GO:0016757">
    <property type="term" value="F:glycosyltransferase activity"/>
    <property type="evidence" value="ECO:0007669"/>
    <property type="project" value="UniProtKB-KW"/>
</dbReference>
<protein>
    <recommendedName>
        <fullName evidence="3 7">Nicotinate phosphoribosyltransferase</fullName>
        <shortName evidence="7">NAPRTase</shortName>
        <ecNumber evidence="3 7">6.3.4.21</ecNumber>
    </recommendedName>
</protein>
<keyword evidence="11" id="KW-0808">Transferase</keyword>
<dbReference type="InterPro" id="IPR006406">
    <property type="entry name" value="Nic_PRibTrfase"/>
</dbReference>
<reference evidence="11 12" key="1">
    <citation type="submission" date="2018-11" db="EMBL/GenBank/DDBJ databases">
        <authorList>
            <person name="Criscuolo A."/>
        </authorList>
    </citation>
    <scope>NUCLEOTIDE SEQUENCE [LARGE SCALE GENOMIC DNA]</scope>
    <source>
        <strain evidence="11">ACIP111625</strain>
    </source>
</reference>
<evidence type="ECO:0000313" key="11">
    <source>
        <dbReference type="EMBL" id="VDC27259.1"/>
    </source>
</evidence>
<dbReference type="InterPro" id="IPR036068">
    <property type="entry name" value="Nicotinate_pribotase-like_C"/>
</dbReference>
<comment type="similarity">
    <text evidence="2 7 8">Belongs to the NAPRTase family.</text>
</comment>
<evidence type="ECO:0000256" key="2">
    <source>
        <dbReference type="ARBA" id="ARBA00010897"/>
    </source>
</evidence>
<dbReference type="UniPathway" id="UPA00253">
    <property type="reaction ID" value="UER00457"/>
</dbReference>
<dbReference type="InterPro" id="IPR041525">
    <property type="entry name" value="N/Namide_PRibTrfase"/>
</dbReference>
<evidence type="ECO:0000256" key="4">
    <source>
        <dbReference type="ARBA" id="ARBA00022553"/>
    </source>
</evidence>
<dbReference type="NCBIfam" id="NF003704">
    <property type="entry name" value="PRK05321.1"/>
    <property type="match status" value="1"/>
</dbReference>
<dbReference type="EC" id="6.3.4.21" evidence="3 7"/>
<dbReference type="AlphaFoldDB" id="A0A3P5XAH2"/>
<dbReference type="PANTHER" id="PTHR11098">
    <property type="entry name" value="NICOTINATE PHOSPHORIBOSYLTRANSFERASE"/>
    <property type="match status" value="1"/>
</dbReference>
<keyword evidence="6 7" id="KW-0662">Pyridine nucleotide biosynthesis</keyword>
<dbReference type="SUPFAM" id="SSF54675">
    <property type="entry name" value="Nicotinate/Quinolinate PRTase N-terminal domain-like"/>
    <property type="match status" value="1"/>
</dbReference>
<feature type="modified residue" description="Phosphohistidine; by autocatalysis" evidence="7">
    <location>
        <position position="240"/>
    </location>
</feature>
<dbReference type="InterPro" id="IPR007229">
    <property type="entry name" value="Nic_PRibTrfase-Fam"/>
</dbReference>
<comment type="catalytic activity">
    <reaction evidence="7 8">
        <text>5-phospho-alpha-D-ribose 1-diphosphate + nicotinate + ATP + H2O = nicotinate beta-D-ribonucleotide + ADP + phosphate + diphosphate</text>
        <dbReference type="Rhea" id="RHEA:36163"/>
        <dbReference type="ChEBI" id="CHEBI:15377"/>
        <dbReference type="ChEBI" id="CHEBI:30616"/>
        <dbReference type="ChEBI" id="CHEBI:32544"/>
        <dbReference type="ChEBI" id="CHEBI:33019"/>
        <dbReference type="ChEBI" id="CHEBI:43474"/>
        <dbReference type="ChEBI" id="CHEBI:57502"/>
        <dbReference type="ChEBI" id="CHEBI:58017"/>
        <dbReference type="ChEBI" id="CHEBI:456216"/>
        <dbReference type="EC" id="6.3.4.21"/>
    </reaction>
</comment>
<evidence type="ECO:0000259" key="10">
    <source>
        <dbReference type="Pfam" id="PF17767"/>
    </source>
</evidence>
<dbReference type="Gene3D" id="3.20.140.10">
    <property type="entry name" value="nicotinate phosphoribosyltransferase"/>
    <property type="match status" value="1"/>
</dbReference>
<keyword evidence="12" id="KW-1185">Reference proteome</keyword>
<organism evidence="11 12">
    <name type="scientific">Pseudogemmobacter humi</name>
    <dbReference type="NCBI Taxonomy" id="2483812"/>
    <lineage>
        <taxon>Bacteria</taxon>
        <taxon>Pseudomonadati</taxon>
        <taxon>Pseudomonadota</taxon>
        <taxon>Alphaproteobacteria</taxon>
        <taxon>Rhodobacterales</taxon>
        <taxon>Paracoccaceae</taxon>
        <taxon>Pseudogemmobacter</taxon>
    </lineage>
</organism>
<proteinExistence type="inferred from homology"/>
<dbReference type="OrthoDB" id="9771406at2"/>
<evidence type="ECO:0000256" key="7">
    <source>
        <dbReference type="HAMAP-Rule" id="MF_00570"/>
    </source>
</evidence>
<dbReference type="EMBL" id="UXAW01000058">
    <property type="protein sequence ID" value="VDC27259.1"/>
    <property type="molecule type" value="Genomic_DNA"/>
</dbReference>
<keyword evidence="11" id="KW-0328">Glycosyltransferase</keyword>
<dbReference type="HAMAP" id="MF_00570">
    <property type="entry name" value="NAPRTase"/>
    <property type="match status" value="1"/>
</dbReference>
<evidence type="ECO:0000256" key="8">
    <source>
        <dbReference type="RuleBase" id="RU003838"/>
    </source>
</evidence>
<comment type="function">
    <text evidence="7 8">Catalyzes the synthesis of beta-nicotinate D-ribonucleotide from nicotinate and 5-phospho-D-ribose 1-phosphate at the expense of ATP.</text>
</comment>
<dbReference type="PANTHER" id="PTHR11098:SF1">
    <property type="entry name" value="NICOTINATE PHOSPHORIBOSYLTRANSFERASE"/>
    <property type="match status" value="1"/>
</dbReference>
<dbReference type="RefSeq" id="WP_124086240.1">
    <property type="nucleotide sequence ID" value="NZ_UXAW01000058.1"/>
</dbReference>
<accession>A0A3P5XAH2</accession>
<dbReference type="NCBIfam" id="TIGR01514">
    <property type="entry name" value="NAPRTase"/>
    <property type="match status" value="1"/>
</dbReference>
<dbReference type="InterPro" id="IPR040727">
    <property type="entry name" value="NAPRTase_N"/>
</dbReference>
<dbReference type="SUPFAM" id="SSF51690">
    <property type="entry name" value="Nicotinate/Quinolinate PRTase C-terminal domain-like"/>
    <property type="match status" value="1"/>
</dbReference>
<dbReference type="GO" id="GO:0004516">
    <property type="term" value="F:nicotinate phosphoribosyltransferase activity"/>
    <property type="evidence" value="ECO:0007669"/>
    <property type="project" value="UniProtKB-UniRule"/>
</dbReference>
<evidence type="ECO:0000256" key="3">
    <source>
        <dbReference type="ARBA" id="ARBA00013236"/>
    </source>
</evidence>
<dbReference type="Pfam" id="PF04095">
    <property type="entry name" value="NAPRTase"/>
    <property type="match status" value="1"/>
</dbReference>
<dbReference type="Pfam" id="PF17767">
    <property type="entry name" value="NAPRTase_N"/>
    <property type="match status" value="1"/>
</dbReference>
<dbReference type="GO" id="GO:0005829">
    <property type="term" value="C:cytosol"/>
    <property type="evidence" value="ECO:0007669"/>
    <property type="project" value="TreeGrafter"/>
</dbReference>
<evidence type="ECO:0000256" key="6">
    <source>
        <dbReference type="ARBA" id="ARBA00022642"/>
    </source>
</evidence>
<evidence type="ECO:0000256" key="5">
    <source>
        <dbReference type="ARBA" id="ARBA00022598"/>
    </source>
</evidence>
<dbReference type="PIRSF" id="PIRSF000484">
    <property type="entry name" value="NAPRT"/>
    <property type="match status" value="1"/>
</dbReference>
<keyword evidence="4 7" id="KW-0597">Phosphoprotein</keyword>
<dbReference type="GO" id="GO:0034355">
    <property type="term" value="P:NAD+ biosynthetic process via the salvage pathway"/>
    <property type="evidence" value="ECO:0007669"/>
    <property type="project" value="TreeGrafter"/>
</dbReference>
<dbReference type="Proteomes" id="UP000277498">
    <property type="component" value="Unassembled WGS sequence"/>
</dbReference>
<keyword evidence="5 7" id="KW-0436">Ligase</keyword>
<name>A0A3P5XAH2_9RHOB</name>
<sequence>MVDIATRVHNHNWKIDPIVRSLLDTDFYKLLMCQSVFRNSPDTNVVFSLINRTSPVRLADLIDEGELREQLDHVRSLSLRRGESTWLRGNTFYGKRQMFRPDFMEWFEALRLPPYHLEKRDGQYELTFEGKWPEVMLWEIPALAVIMELRSRAVLRDMHKFELQVLYARAMTRLWEKVEQLQAVPDLKIADFGTRRRHSYLWQDWCVQAMQEGLGGAFTGTSNCLIAMKRDIEAIGTNAHELPMVYAALAGDDAELAQAPYQVLADWHDEHDGNLRIMLPDTYGTEGFLERAPDWLASWTGIRIDSGDPAEGAETAIRWWRGKGEDPRQKLVIFSDGLDVDTILALQERFRGRVKVSFGWGTNLTNDFRGLVPGDALAPFSLVCKAISADGRPTVKLSDNPNKAMGPADQIARYKRVFSVGEQVARDVLV</sequence>
<evidence type="ECO:0000259" key="9">
    <source>
        <dbReference type="Pfam" id="PF04095"/>
    </source>
</evidence>
<evidence type="ECO:0000313" key="12">
    <source>
        <dbReference type="Proteomes" id="UP000277498"/>
    </source>
</evidence>
<evidence type="ECO:0000256" key="1">
    <source>
        <dbReference type="ARBA" id="ARBA00004952"/>
    </source>
</evidence>